<dbReference type="Pfam" id="PF17919">
    <property type="entry name" value="RT_RNaseH_2"/>
    <property type="match status" value="1"/>
</dbReference>
<dbReference type="CDD" id="cd09274">
    <property type="entry name" value="RNase_HI_RT_Ty3"/>
    <property type="match status" value="1"/>
</dbReference>
<keyword evidence="14" id="KW-0325">Glycoprotein</keyword>
<feature type="transmembrane region" description="Helical" evidence="18">
    <location>
        <begin position="179"/>
        <end position="198"/>
    </location>
</feature>
<evidence type="ECO:0000256" key="6">
    <source>
        <dbReference type="ARBA" id="ARBA00022695"/>
    </source>
</evidence>
<dbReference type="GO" id="GO:0015075">
    <property type="term" value="F:monoatomic ion transmembrane transporter activity"/>
    <property type="evidence" value="ECO:0007669"/>
    <property type="project" value="UniProtKB-ARBA"/>
</dbReference>
<dbReference type="Proteomes" id="UP000827092">
    <property type="component" value="Unassembled WGS sequence"/>
</dbReference>
<keyword evidence="10 18" id="KW-1133">Transmembrane helix</keyword>
<evidence type="ECO:0000256" key="9">
    <source>
        <dbReference type="ARBA" id="ARBA00022918"/>
    </source>
</evidence>
<keyword evidence="21" id="KW-1185">Reference proteome</keyword>
<keyword evidence="6" id="KW-0548">Nucleotidyltransferase</keyword>
<evidence type="ECO:0000256" key="7">
    <source>
        <dbReference type="ARBA" id="ARBA00022722"/>
    </source>
</evidence>
<dbReference type="InterPro" id="IPR041577">
    <property type="entry name" value="RT_RNaseH_2"/>
</dbReference>
<keyword evidence="7" id="KW-0540">Nuclease</keyword>
<proteinExistence type="inferred from homology"/>
<evidence type="ECO:0000256" key="10">
    <source>
        <dbReference type="ARBA" id="ARBA00022989"/>
    </source>
</evidence>
<dbReference type="GO" id="GO:0006814">
    <property type="term" value="P:sodium ion transport"/>
    <property type="evidence" value="ECO:0007669"/>
    <property type="project" value="UniProtKB-KW"/>
</dbReference>
<dbReference type="CDD" id="cd11492">
    <property type="entry name" value="SLC5sbd_NIS-SMVT"/>
    <property type="match status" value="1"/>
</dbReference>
<evidence type="ECO:0000256" key="17">
    <source>
        <dbReference type="RuleBase" id="RU362091"/>
    </source>
</evidence>
<comment type="subcellular location">
    <subcellularLocation>
        <location evidence="1">Cell membrane</location>
        <topology evidence="1">Multi-pass membrane protein</topology>
    </subcellularLocation>
</comment>
<feature type="transmembrane region" description="Helical" evidence="18">
    <location>
        <begin position="354"/>
        <end position="373"/>
    </location>
</feature>
<feature type="transmembrane region" description="Helical" evidence="18">
    <location>
        <begin position="405"/>
        <end position="423"/>
    </location>
</feature>
<feature type="transmembrane region" description="Helical" evidence="18">
    <location>
        <begin position="549"/>
        <end position="568"/>
    </location>
</feature>
<keyword evidence="8" id="KW-0255">Endonuclease</keyword>
<feature type="transmembrane region" description="Helical" evidence="18">
    <location>
        <begin position="249"/>
        <end position="272"/>
    </location>
</feature>
<dbReference type="InterPro" id="IPR051163">
    <property type="entry name" value="Sodium:Solute_Symporter_SSF"/>
</dbReference>
<dbReference type="NCBIfam" id="TIGR00813">
    <property type="entry name" value="sss"/>
    <property type="match status" value="1"/>
</dbReference>
<dbReference type="GO" id="GO:0003964">
    <property type="term" value="F:RNA-directed DNA polymerase activity"/>
    <property type="evidence" value="ECO:0007669"/>
    <property type="project" value="UniProtKB-KW"/>
</dbReference>
<evidence type="ECO:0000259" key="19">
    <source>
        <dbReference type="Pfam" id="PF17919"/>
    </source>
</evidence>
<evidence type="ECO:0000256" key="3">
    <source>
        <dbReference type="ARBA" id="ARBA00022448"/>
    </source>
</evidence>
<dbReference type="GO" id="GO:0004519">
    <property type="term" value="F:endonuclease activity"/>
    <property type="evidence" value="ECO:0007669"/>
    <property type="project" value="UniProtKB-KW"/>
</dbReference>
<dbReference type="FunFam" id="3.10.20.370:FF:000001">
    <property type="entry name" value="Retrovirus-related Pol polyprotein from transposon 17.6-like protein"/>
    <property type="match status" value="1"/>
</dbReference>
<accession>A0AAV6UF77</accession>
<dbReference type="Gene3D" id="1.20.1730.10">
    <property type="entry name" value="Sodium/glucose cotransporter"/>
    <property type="match status" value="1"/>
</dbReference>
<evidence type="ECO:0000256" key="18">
    <source>
        <dbReference type="SAM" id="Phobius"/>
    </source>
</evidence>
<evidence type="ECO:0000256" key="1">
    <source>
        <dbReference type="ARBA" id="ARBA00004651"/>
    </source>
</evidence>
<dbReference type="AlphaFoldDB" id="A0AAV6UF77"/>
<keyword evidence="9" id="KW-0695">RNA-directed DNA polymerase</keyword>
<evidence type="ECO:0000256" key="4">
    <source>
        <dbReference type="ARBA" id="ARBA00022475"/>
    </source>
</evidence>
<feature type="transmembrane region" description="Helical" evidence="18">
    <location>
        <begin position="293"/>
        <end position="318"/>
    </location>
</feature>
<dbReference type="SUPFAM" id="SSF56672">
    <property type="entry name" value="DNA/RNA polymerases"/>
    <property type="match status" value="1"/>
</dbReference>
<dbReference type="PANTHER" id="PTHR42985">
    <property type="entry name" value="SODIUM-COUPLED MONOCARBOXYLATE TRANSPORTER"/>
    <property type="match status" value="1"/>
</dbReference>
<name>A0AAV6UF77_9ARAC</name>
<feature type="transmembrane region" description="Helical" evidence="18">
    <location>
        <begin position="677"/>
        <end position="700"/>
    </location>
</feature>
<keyword evidence="3" id="KW-0813">Transport</keyword>
<dbReference type="GO" id="GO:0005886">
    <property type="term" value="C:plasma membrane"/>
    <property type="evidence" value="ECO:0007669"/>
    <property type="project" value="UniProtKB-SubCell"/>
</dbReference>
<dbReference type="Gene3D" id="3.10.20.370">
    <property type="match status" value="1"/>
</dbReference>
<evidence type="ECO:0000313" key="20">
    <source>
        <dbReference type="EMBL" id="KAG8182483.1"/>
    </source>
</evidence>
<feature type="transmembrane region" description="Helical" evidence="18">
    <location>
        <begin position="574"/>
        <end position="599"/>
    </location>
</feature>
<keyword evidence="13 18" id="KW-0472">Membrane</keyword>
<dbReference type="GO" id="GO:0098660">
    <property type="term" value="P:inorganic ion transmembrane transport"/>
    <property type="evidence" value="ECO:0007669"/>
    <property type="project" value="UniProtKB-ARBA"/>
</dbReference>
<evidence type="ECO:0000256" key="11">
    <source>
        <dbReference type="ARBA" id="ARBA00023053"/>
    </source>
</evidence>
<dbReference type="PROSITE" id="PS50283">
    <property type="entry name" value="NA_SOLUT_SYMP_3"/>
    <property type="match status" value="1"/>
</dbReference>
<evidence type="ECO:0000256" key="5">
    <source>
        <dbReference type="ARBA" id="ARBA00022692"/>
    </source>
</evidence>
<dbReference type="Pfam" id="PF00474">
    <property type="entry name" value="SSF"/>
    <property type="match status" value="1"/>
</dbReference>
<keyword evidence="12" id="KW-0406">Ion transport</keyword>
<comment type="similarity">
    <text evidence="2 17">Belongs to the sodium:solute symporter (SSF) (TC 2.A.21) family.</text>
</comment>
<dbReference type="PANTHER" id="PTHR42985:SF40">
    <property type="entry name" value="LD47995P-RELATED"/>
    <property type="match status" value="1"/>
</dbReference>
<keyword evidence="5 18" id="KW-0812">Transmembrane</keyword>
<dbReference type="InterPro" id="IPR001734">
    <property type="entry name" value="Na/solute_symporter"/>
</dbReference>
<evidence type="ECO:0000256" key="8">
    <source>
        <dbReference type="ARBA" id="ARBA00022759"/>
    </source>
</evidence>
<comment type="caution">
    <text evidence="20">The sequence shown here is derived from an EMBL/GenBank/DDBJ whole genome shotgun (WGS) entry which is preliminary data.</text>
</comment>
<evidence type="ECO:0000256" key="16">
    <source>
        <dbReference type="ARBA" id="ARBA00036099"/>
    </source>
</evidence>
<keyword evidence="7" id="KW-0378">Hydrolase</keyword>
<evidence type="ECO:0000256" key="2">
    <source>
        <dbReference type="ARBA" id="ARBA00006434"/>
    </source>
</evidence>
<dbReference type="InterPro" id="IPR018212">
    <property type="entry name" value="Na/solute_symporter_CS"/>
</dbReference>
<protein>
    <recommendedName>
        <fullName evidence="19">Reverse transcriptase/retrotransposon-derived protein RNase H-like domain-containing protein</fullName>
    </recommendedName>
</protein>
<keyword evidence="4" id="KW-1003">Cell membrane</keyword>
<evidence type="ECO:0000256" key="12">
    <source>
        <dbReference type="ARBA" id="ARBA00023065"/>
    </source>
</evidence>
<feature type="transmembrane region" description="Helical" evidence="18">
    <location>
        <begin position="611"/>
        <end position="631"/>
    </location>
</feature>
<dbReference type="InterPro" id="IPR038377">
    <property type="entry name" value="Na/Glc_symporter_sf"/>
</dbReference>
<keyword evidence="9" id="KW-0808">Transferase</keyword>
<feature type="transmembrane region" description="Helical" evidence="18">
    <location>
        <begin position="324"/>
        <end position="342"/>
    </location>
</feature>
<evidence type="ECO:0000313" key="21">
    <source>
        <dbReference type="Proteomes" id="UP000827092"/>
    </source>
</evidence>
<feature type="transmembrane region" description="Helical" evidence="18">
    <location>
        <begin position="218"/>
        <end position="237"/>
    </location>
</feature>
<comment type="catalytic activity">
    <reaction evidence="16">
        <text>iodide(out) + 2 Na(+)(out) = iodide(in) + 2 Na(+)(in)</text>
        <dbReference type="Rhea" id="RHEA:71207"/>
        <dbReference type="ChEBI" id="CHEBI:16382"/>
        <dbReference type="ChEBI" id="CHEBI:29101"/>
    </reaction>
</comment>
<keyword evidence="15" id="KW-0739">Sodium transport</keyword>
<dbReference type="GO" id="GO:0015293">
    <property type="term" value="F:symporter activity"/>
    <property type="evidence" value="ECO:0007669"/>
    <property type="project" value="TreeGrafter"/>
</dbReference>
<evidence type="ECO:0000256" key="14">
    <source>
        <dbReference type="ARBA" id="ARBA00023180"/>
    </source>
</evidence>
<reference evidence="20 21" key="1">
    <citation type="journal article" date="2022" name="Nat. Ecol. Evol.">
        <title>A masculinizing supergene underlies an exaggerated male reproductive morph in a spider.</title>
        <authorList>
            <person name="Hendrickx F."/>
            <person name="De Corte Z."/>
            <person name="Sonet G."/>
            <person name="Van Belleghem S.M."/>
            <person name="Kostlbacher S."/>
            <person name="Vangestel C."/>
        </authorList>
    </citation>
    <scope>NUCLEOTIDE SEQUENCE [LARGE SCALE GENOMIC DNA]</scope>
    <source>
        <strain evidence="20">W744_W776</strain>
    </source>
</reference>
<dbReference type="InterPro" id="IPR043502">
    <property type="entry name" value="DNA/RNA_pol_sf"/>
</dbReference>
<dbReference type="PROSITE" id="PS00456">
    <property type="entry name" value="NA_SOLUT_SYMP_1"/>
    <property type="match status" value="1"/>
</dbReference>
<evidence type="ECO:0000256" key="13">
    <source>
        <dbReference type="ARBA" id="ARBA00023136"/>
    </source>
</evidence>
<feature type="transmembrane region" description="Helical" evidence="18">
    <location>
        <begin position="444"/>
        <end position="470"/>
    </location>
</feature>
<evidence type="ECO:0000256" key="15">
    <source>
        <dbReference type="ARBA" id="ARBA00023201"/>
    </source>
</evidence>
<gene>
    <name evidence="20" type="ORF">JTE90_020401</name>
</gene>
<sequence length="769" mass="85226">MGYSRGASLEAKRQRKASIAELLHRLLDSDAKWVWLDSHTEVFNKLKNLISSDSVLVPFDETLPILLTCDASPYGVGAVLSHQLPDGREAPIAFFSRTLTSTERNYAQIDKEALSIISGVKKFHNFLYGHHFTLITDHQPLLVTVELILCRKPHSAQSSRQRRVKMVVPMKDVFGLVDYLVFGVMLLISAGIGVWYAFADRKKADPQHFLMGGRSLSVFPVAMSVLASFMSAVTLLGTPAEVYRYGTQYFTICIAFFLVVPATAYLYLPVFYNLGVTSAYEYLEMRFHGSVRTIGSIVFTMHMLMYMPVVLYAPALALSEVTGIRIWTAVLSIGLVCTFYTSIGGMKAVVWTDLFQSVMMYASILIIVVKGTYDLGGFDVVWQRSVEGMRIEFFRFDFDPTIRHTFWSLVFGGYITWMGNYAANQAMIQRYLTIGSLRGAQGCLWINLPALVLLILITSMSGLVIFAFFYDCDPIGSKLIDAPDQLFPRFVMETLGAFPGIPGLFVSGIFSGALSTVSSGVNSLAAVALEDFIKKFIAKDISHVWATRVTKSLAVFFGLLSIALVFVAEQMGGVLQAALTIHGIVGGPMLGVFTLGMFFPFANTWGASTGLVSGFVMAMWFGMGAFASHPYHPEAPRSYHNCSDLYFNATGIDIFNITTPVIVPSNEDILPPYRLSYLWLSAVGFVVVLIVGVSVSFLTGGRKGEDIDERLLSPLIIWLRKYMPKRNLKKVIPRKGRRGTSMVTLRTSVVSNSEFYPAKISYITDTKIS</sequence>
<dbReference type="EMBL" id="JAFNEN010000461">
    <property type="protein sequence ID" value="KAG8182483.1"/>
    <property type="molecule type" value="Genomic_DNA"/>
</dbReference>
<keyword evidence="11" id="KW-0915">Sodium</keyword>
<organism evidence="20 21">
    <name type="scientific">Oedothorax gibbosus</name>
    <dbReference type="NCBI Taxonomy" id="931172"/>
    <lineage>
        <taxon>Eukaryota</taxon>
        <taxon>Metazoa</taxon>
        <taxon>Ecdysozoa</taxon>
        <taxon>Arthropoda</taxon>
        <taxon>Chelicerata</taxon>
        <taxon>Arachnida</taxon>
        <taxon>Araneae</taxon>
        <taxon>Araneomorphae</taxon>
        <taxon>Entelegynae</taxon>
        <taxon>Araneoidea</taxon>
        <taxon>Linyphiidae</taxon>
        <taxon>Erigoninae</taxon>
        <taxon>Oedothorax</taxon>
    </lineage>
</organism>
<feature type="domain" description="Reverse transcriptase/retrotransposon-derived protein RNase H-like" evidence="19">
    <location>
        <begin position="35"/>
        <end position="134"/>
    </location>
</feature>
<feature type="transmembrane region" description="Helical" evidence="18">
    <location>
        <begin position="504"/>
        <end position="529"/>
    </location>
</feature>